<dbReference type="GO" id="GO:0016757">
    <property type="term" value="F:glycosyltransferase activity"/>
    <property type="evidence" value="ECO:0007669"/>
    <property type="project" value="UniProtKB-KW"/>
</dbReference>
<protein>
    <submittedName>
        <fullName evidence="1">Core-2/I-branching beta-1,6-N-acetylglucosaminyltransferase family protein</fullName>
    </submittedName>
</protein>
<keyword evidence="1" id="KW-0328">Glycosyltransferase</keyword>
<comment type="caution">
    <text evidence="1">The sequence shown here is derived from an EMBL/GenBank/DDBJ whole genome shotgun (WGS) entry which is preliminary data.</text>
</comment>
<evidence type="ECO:0000313" key="1">
    <source>
        <dbReference type="EMBL" id="GER47596.1"/>
    </source>
</evidence>
<sequence length="258" mass="29194">MFYALQNIRRRRSRCSFRCNGWCSSRTGGVLSGGGTGVVHCGGGKRSWYLVRRVRGSGGTGVAEPLFQRPKTSGPRRLVAHGHHLLLSHRGLWLLHQRHHRADHVRRRARMRWQGPKPIVLVRARHAARWLLHILQRRRRIGNRMVVGLRSGDLGRWWWAHHDRLTPGPITGPWWFSGFDVVNPAFWASSAAKVERTDVIMYWDEVEAVSLSATSAAIAAADFLDLLVALGRTYDLRHPNVCACQQLLLLVPVLPGIV</sequence>
<accession>A0A5A7QRH1</accession>
<reference evidence="2" key="1">
    <citation type="journal article" date="2019" name="Curr. Biol.">
        <title>Genome Sequence of Striga asiatica Provides Insight into the Evolution of Plant Parasitism.</title>
        <authorList>
            <person name="Yoshida S."/>
            <person name="Kim S."/>
            <person name="Wafula E.K."/>
            <person name="Tanskanen J."/>
            <person name="Kim Y.M."/>
            <person name="Honaas L."/>
            <person name="Yang Z."/>
            <person name="Spallek T."/>
            <person name="Conn C.E."/>
            <person name="Ichihashi Y."/>
            <person name="Cheong K."/>
            <person name="Cui S."/>
            <person name="Der J.P."/>
            <person name="Gundlach H."/>
            <person name="Jiao Y."/>
            <person name="Hori C."/>
            <person name="Ishida J.K."/>
            <person name="Kasahara H."/>
            <person name="Kiba T."/>
            <person name="Kim M.S."/>
            <person name="Koo N."/>
            <person name="Laohavisit A."/>
            <person name="Lee Y.H."/>
            <person name="Lumba S."/>
            <person name="McCourt P."/>
            <person name="Mortimer J.C."/>
            <person name="Mutuku J.M."/>
            <person name="Nomura T."/>
            <person name="Sasaki-Sekimoto Y."/>
            <person name="Seto Y."/>
            <person name="Wang Y."/>
            <person name="Wakatake T."/>
            <person name="Sakakibara H."/>
            <person name="Demura T."/>
            <person name="Yamaguchi S."/>
            <person name="Yoneyama K."/>
            <person name="Manabe R.I."/>
            <person name="Nelson D.C."/>
            <person name="Schulman A.H."/>
            <person name="Timko M.P."/>
            <person name="dePamphilis C.W."/>
            <person name="Choi D."/>
            <person name="Shirasu K."/>
        </authorList>
    </citation>
    <scope>NUCLEOTIDE SEQUENCE [LARGE SCALE GENOMIC DNA]</scope>
    <source>
        <strain evidence="2">cv. UVA1</strain>
    </source>
</reference>
<organism evidence="1 2">
    <name type="scientific">Striga asiatica</name>
    <name type="common">Asiatic witchweed</name>
    <name type="synonym">Buchnera asiatica</name>
    <dbReference type="NCBI Taxonomy" id="4170"/>
    <lineage>
        <taxon>Eukaryota</taxon>
        <taxon>Viridiplantae</taxon>
        <taxon>Streptophyta</taxon>
        <taxon>Embryophyta</taxon>
        <taxon>Tracheophyta</taxon>
        <taxon>Spermatophyta</taxon>
        <taxon>Magnoliopsida</taxon>
        <taxon>eudicotyledons</taxon>
        <taxon>Gunneridae</taxon>
        <taxon>Pentapetalae</taxon>
        <taxon>asterids</taxon>
        <taxon>lamiids</taxon>
        <taxon>Lamiales</taxon>
        <taxon>Orobanchaceae</taxon>
        <taxon>Buchnereae</taxon>
        <taxon>Striga</taxon>
    </lineage>
</organism>
<dbReference type="EMBL" id="BKCP01007959">
    <property type="protein sequence ID" value="GER47596.1"/>
    <property type="molecule type" value="Genomic_DNA"/>
</dbReference>
<dbReference type="Proteomes" id="UP000325081">
    <property type="component" value="Unassembled WGS sequence"/>
</dbReference>
<keyword evidence="2" id="KW-1185">Reference proteome</keyword>
<proteinExistence type="predicted"/>
<name>A0A5A7QRH1_STRAF</name>
<keyword evidence="1" id="KW-0808">Transferase</keyword>
<dbReference type="AlphaFoldDB" id="A0A5A7QRH1"/>
<evidence type="ECO:0000313" key="2">
    <source>
        <dbReference type="Proteomes" id="UP000325081"/>
    </source>
</evidence>
<gene>
    <name evidence="1" type="ORF">STAS_24711</name>
</gene>